<dbReference type="EMBL" id="LUGG01000002">
    <property type="protein sequence ID" value="OBZ77704.1"/>
    <property type="molecule type" value="Genomic_DNA"/>
</dbReference>
<accession>A0A1C7MRY0</accession>
<comment type="caution">
    <text evidence="2">The sequence shown here is derived from an EMBL/GenBank/DDBJ whole genome shotgun (WGS) entry which is preliminary data.</text>
</comment>
<dbReference type="OMA" id="DISKTHW"/>
<name>A0A1C7MRY0_GRIFR</name>
<dbReference type="Proteomes" id="UP000092993">
    <property type="component" value="Unassembled WGS sequence"/>
</dbReference>
<proteinExistence type="predicted"/>
<sequence>MDEEQEREVDHEVEREQQVERPPKAKAATHRIHAHIKAFIRTGILPLPSPAIVRAFSNLSASAAVQHSGAWSSRLLASVDFSTTIKRQVIHKADDYLRPVNWILSCIVEGRTTLVILSPYEVNKLLPSIRSSTKVRLHVYTPRVTQAMKPCDDLTLYFVPWPSTFRIPRSSLRMQLNIFAGQLYLPDYQTYRQFAEFLGVYTTQMTGVKIQSDGFILPKDRPTEIKALSPFKTTPLPFLKELLGLRRKGMRYSDTHVGKVLRARLLTDADFDNA</sequence>
<dbReference type="OrthoDB" id="3182339at2759"/>
<reference evidence="2 3" key="1">
    <citation type="submission" date="2016-03" db="EMBL/GenBank/DDBJ databases">
        <title>Whole genome sequencing of Grifola frondosa 9006-11.</title>
        <authorList>
            <person name="Min B."/>
            <person name="Park H."/>
            <person name="Kim J.-G."/>
            <person name="Cho H."/>
            <person name="Oh Y.-L."/>
            <person name="Kong W.-S."/>
            <person name="Choi I.-G."/>
        </authorList>
    </citation>
    <scope>NUCLEOTIDE SEQUENCE [LARGE SCALE GENOMIC DNA]</scope>
    <source>
        <strain evidence="2 3">9006-11</strain>
    </source>
</reference>
<dbReference type="AlphaFoldDB" id="A0A1C7MRY0"/>
<evidence type="ECO:0000256" key="1">
    <source>
        <dbReference type="SAM" id="MobiDB-lite"/>
    </source>
</evidence>
<feature type="compositionally biased region" description="Basic and acidic residues" evidence="1">
    <location>
        <begin position="8"/>
        <end position="23"/>
    </location>
</feature>
<feature type="region of interest" description="Disordered" evidence="1">
    <location>
        <begin position="1"/>
        <end position="27"/>
    </location>
</feature>
<evidence type="ECO:0000313" key="2">
    <source>
        <dbReference type="EMBL" id="OBZ77704.1"/>
    </source>
</evidence>
<keyword evidence="3" id="KW-1185">Reference proteome</keyword>
<organism evidence="2 3">
    <name type="scientific">Grifola frondosa</name>
    <name type="common">Maitake</name>
    <name type="synonym">Polyporus frondosus</name>
    <dbReference type="NCBI Taxonomy" id="5627"/>
    <lineage>
        <taxon>Eukaryota</taxon>
        <taxon>Fungi</taxon>
        <taxon>Dikarya</taxon>
        <taxon>Basidiomycota</taxon>
        <taxon>Agaricomycotina</taxon>
        <taxon>Agaricomycetes</taxon>
        <taxon>Polyporales</taxon>
        <taxon>Grifolaceae</taxon>
        <taxon>Grifola</taxon>
    </lineage>
</organism>
<dbReference type="STRING" id="5627.A0A1C7MRY0"/>
<protein>
    <submittedName>
        <fullName evidence="2">Uncharacterized protein</fullName>
    </submittedName>
</protein>
<gene>
    <name evidence="2" type="ORF">A0H81_01998</name>
</gene>
<evidence type="ECO:0000313" key="3">
    <source>
        <dbReference type="Proteomes" id="UP000092993"/>
    </source>
</evidence>